<dbReference type="InterPro" id="IPR011009">
    <property type="entry name" value="Kinase-like_dom_sf"/>
</dbReference>
<evidence type="ECO:0000313" key="12">
    <source>
        <dbReference type="Proteomes" id="UP000294933"/>
    </source>
</evidence>
<comment type="catalytic activity">
    <reaction evidence="7">
        <text>L-threonyl-[protein] + ATP = O-phospho-L-threonyl-[protein] + ADP + H(+)</text>
        <dbReference type="Rhea" id="RHEA:46608"/>
        <dbReference type="Rhea" id="RHEA-COMP:11060"/>
        <dbReference type="Rhea" id="RHEA-COMP:11605"/>
        <dbReference type="ChEBI" id="CHEBI:15378"/>
        <dbReference type="ChEBI" id="CHEBI:30013"/>
        <dbReference type="ChEBI" id="CHEBI:30616"/>
        <dbReference type="ChEBI" id="CHEBI:61977"/>
        <dbReference type="ChEBI" id="CHEBI:456216"/>
        <dbReference type="EC" id="2.7.11.1"/>
    </reaction>
</comment>
<keyword evidence="2" id="KW-0723">Serine/threonine-protein kinase</keyword>
<name>A0A4Y7PZF7_9AGAM</name>
<reference evidence="11 12" key="1">
    <citation type="submission" date="2018-06" db="EMBL/GenBank/DDBJ databases">
        <title>A transcriptomic atlas of mushroom development highlights an independent origin of complex multicellularity.</title>
        <authorList>
            <consortium name="DOE Joint Genome Institute"/>
            <person name="Krizsan K."/>
            <person name="Almasi E."/>
            <person name="Merenyi Z."/>
            <person name="Sahu N."/>
            <person name="Viragh M."/>
            <person name="Koszo T."/>
            <person name="Mondo S."/>
            <person name="Kiss B."/>
            <person name="Balint B."/>
            <person name="Kues U."/>
            <person name="Barry K."/>
            <person name="Hegedus J.C."/>
            <person name="Henrissat B."/>
            <person name="Johnson J."/>
            <person name="Lipzen A."/>
            <person name="Ohm R."/>
            <person name="Nagy I."/>
            <person name="Pangilinan J."/>
            <person name="Yan J."/>
            <person name="Xiong Y."/>
            <person name="Grigoriev I.V."/>
            <person name="Hibbett D.S."/>
            <person name="Nagy L.G."/>
        </authorList>
    </citation>
    <scope>NUCLEOTIDE SEQUENCE [LARGE SCALE GENOMIC DNA]</scope>
    <source>
        <strain evidence="11 12">SZMC22713</strain>
    </source>
</reference>
<feature type="compositionally biased region" description="Basic and acidic residues" evidence="9">
    <location>
        <begin position="296"/>
        <end position="305"/>
    </location>
</feature>
<dbReference type="GO" id="GO:0005524">
    <property type="term" value="F:ATP binding"/>
    <property type="evidence" value="ECO:0007669"/>
    <property type="project" value="UniProtKB-KW"/>
</dbReference>
<evidence type="ECO:0000256" key="6">
    <source>
        <dbReference type="ARBA" id="ARBA00022840"/>
    </source>
</evidence>
<comment type="catalytic activity">
    <reaction evidence="8">
        <text>L-seryl-[protein] + ATP = O-phospho-L-seryl-[protein] + ADP + H(+)</text>
        <dbReference type="Rhea" id="RHEA:17989"/>
        <dbReference type="Rhea" id="RHEA-COMP:9863"/>
        <dbReference type="Rhea" id="RHEA-COMP:11604"/>
        <dbReference type="ChEBI" id="CHEBI:15378"/>
        <dbReference type="ChEBI" id="CHEBI:29999"/>
        <dbReference type="ChEBI" id="CHEBI:30616"/>
        <dbReference type="ChEBI" id="CHEBI:83421"/>
        <dbReference type="ChEBI" id="CHEBI:456216"/>
        <dbReference type="EC" id="2.7.11.1"/>
    </reaction>
</comment>
<dbReference type="Proteomes" id="UP000294933">
    <property type="component" value="Unassembled WGS sequence"/>
</dbReference>
<dbReference type="PANTHER" id="PTHR48012:SF10">
    <property type="entry name" value="FI20177P1"/>
    <property type="match status" value="1"/>
</dbReference>
<evidence type="ECO:0000256" key="2">
    <source>
        <dbReference type="ARBA" id="ARBA00022527"/>
    </source>
</evidence>
<evidence type="ECO:0000256" key="8">
    <source>
        <dbReference type="ARBA" id="ARBA00048679"/>
    </source>
</evidence>
<evidence type="ECO:0000256" key="4">
    <source>
        <dbReference type="ARBA" id="ARBA00022741"/>
    </source>
</evidence>
<keyword evidence="5 11" id="KW-0418">Kinase</keyword>
<dbReference type="GO" id="GO:0004674">
    <property type="term" value="F:protein serine/threonine kinase activity"/>
    <property type="evidence" value="ECO:0007669"/>
    <property type="project" value="UniProtKB-KW"/>
</dbReference>
<keyword evidence="4" id="KW-0547">Nucleotide-binding</keyword>
<keyword evidence="6" id="KW-0067">ATP-binding</keyword>
<evidence type="ECO:0000256" key="7">
    <source>
        <dbReference type="ARBA" id="ARBA00047899"/>
    </source>
</evidence>
<organism evidence="11 12">
    <name type="scientific">Rickenella mellea</name>
    <dbReference type="NCBI Taxonomy" id="50990"/>
    <lineage>
        <taxon>Eukaryota</taxon>
        <taxon>Fungi</taxon>
        <taxon>Dikarya</taxon>
        <taxon>Basidiomycota</taxon>
        <taxon>Agaricomycotina</taxon>
        <taxon>Agaricomycetes</taxon>
        <taxon>Hymenochaetales</taxon>
        <taxon>Rickenellaceae</taxon>
        <taxon>Rickenella</taxon>
    </lineage>
</organism>
<evidence type="ECO:0000256" key="3">
    <source>
        <dbReference type="ARBA" id="ARBA00022679"/>
    </source>
</evidence>
<dbReference type="VEuPathDB" id="FungiDB:BD410DRAFT_725879"/>
<evidence type="ECO:0000256" key="1">
    <source>
        <dbReference type="ARBA" id="ARBA00008874"/>
    </source>
</evidence>
<proteinExistence type="inferred from homology"/>
<gene>
    <name evidence="11" type="ORF">BD410DRAFT_725879</name>
</gene>
<feature type="domain" description="Protein kinase" evidence="10">
    <location>
        <begin position="1"/>
        <end position="249"/>
    </location>
</feature>
<protein>
    <submittedName>
        <fullName evidence="11">Kinase-like protein</fullName>
    </submittedName>
</protein>
<keyword evidence="12" id="KW-1185">Reference proteome</keyword>
<feature type="compositionally biased region" description="Polar residues" evidence="9">
    <location>
        <begin position="313"/>
        <end position="327"/>
    </location>
</feature>
<dbReference type="STRING" id="50990.A0A4Y7PZF7"/>
<dbReference type="InterPro" id="IPR000719">
    <property type="entry name" value="Prot_kinase_dom"/>
</dbReference>
<comment type="similarity">
    <text evidence="1">Belongs to the protein kinase superfamily. STE Ser/Thr protein kinase family. STE20 subfamily.</text>
</comment>
<dbReference type="PANTHER" id="PTHR48012">
    <property type="entry name" value="STERILE20-LIKE KINASE, ISOFORM B-RELATED"/>
    <property type="match status" value="1"/>
</dbReference>
<dbReference type="GO" id="GO:0005737">
    <property type="term" value="C:cytoplasm"/>
    <property type="evidence" value="ECO:0007669"/>
    <property type="project" value="TreeGrafter"/>
</dbReference>
<dbReference type="OrthoDB" id="248923at2759"/>
<evidence type="ECO:0000256" key="5">
    <source>
        <dbReference type="ARBA" id="ARBA00022777"/>
    </source>
</evidence>
<dbReference type="Pfam" id="PF00069">
    <property type="entry name" value="Pkinase"/>
    <property type="match status" value="1"/>
</dbReference>
<dbReference type="EMBL" id="ML170189">
    <property type="protein sequence ID" value="TDL20282.1"/>
    <property type="molecule type" value="Genomic_DNA"/>
</dbReference>
<dbReference type="AlphaFoldDB" id="A0A4Y7PZF7"/>
<accession>A0A4Y7PZF7</accession>
<dbReference type="SUPFAM" id="SSF56112">
    <property type="entry name" value="Protein kinase-like (PK-like)"/>
    <property type="match status" value="1"/>
</dbReference>
<feature type="non-terminal residue" evidence="11">
    <location>
        <position position="1"/>
    </location>
</feature>
<sequence length="368" mass="40845">YTILETLGTGNFGTVFKGIHNESKQIVVVRQIELGGSKDRALKIQQDIELMSQCKSKHLLRYQECFVNDDTLWIIIEYVNGTSCKDLLKASTMSEGNIAAICRELITGLDCLHSEEKIHQNVKASNVIVTSLGEVKLTDGGISSSLLVNPRQTIVGTPFWTAPEAIRQAEFGAKSDIWSLGITAIELAKGEPPLADYHPMRVMFLIPKAKPPSLDGDFSDAFKDFVALCLRKEPDNRPSAKELLQHSFIKNAPTTRRLRELLEPSQLYLGRPPERIQKYDMGSSHSSGLKPIKAVRTDSPERETYGCRPATPISFQNPITERSTEGTLRWNSPKAVDADMHTDGTNDAALVEMTRVSTKMPFTLSSPE</sequence>
<dbReference type="PROSITE" id="PS50011">
    <property type="entry name" value="PROTEIN_KINASE_DOM"/>
    <property type="match status" value="1"/>
</dbReference>
<keyword evidence="3" id="KW-0808">Transferase</keyword>
<evidence type="ECO:0000313" key="11">
    <source>
        <dbReference type="EMBL" id="TDL20282.1"/>
    </source>
</evidence>
<dbReference type="InterPro" id="IPR050629">
    <property type="entry name" value="STE20/SPS1-PAK"/>
</dbReference>
<evidence type="ECO:0000259" key="10">
    <source>
        <dbReference type="PROSITE" id="PS50011"/>
    </source>
</evidence>
<feature type="region of interest" description="Disordered" evidence="9">
    <location>
        <begin position="296"/>
        <end position="327"/>
    </location>
</feature>
<dbReference type="Gene3D" id="1.10.510.10">
    <property type="entry name" value="Transferase(Phosphotransferase) domain 1"/>
    <property type="match status" value="1"/>
</dbReference>
<evidence type="ECO:0000256" key="9">
    <source>
        <dbReference type="SAM" id="MobiDB-lite"/>
    </source>
</evidence>